<evidence type="ECO:0000259" key="5">
    <source>
        <dbReference type="PROSITE" id="PS50930"/>
    </source>
</evidence>
<dbReference type="InterPro" id="IPR039420">
    <property type="entry name" value="WalR-like"/>
</dbReference>
<feature type="domain" description="Response regulatory" evidence="4">
    <location>
        <begin position="2"/>
        <end position="116"/>
    </location>
</feature>
<dbReference type="PANTHER" id="PTHR48111">
    <property type="entry name" value="REGULATOR OF RPOS"/>
    <property type="match status" value="1"/>
</dbReference>
<keyword evidence="2 6" id="KW-0238">DNA-binding</keyword>
<keyword evidence="1" id="KW-0902">Two-component regulatory system</keyword>
<dbReference type="Pfam" id="PF04397">
    <property type="entry name" value="LytTR"/>
    <property type="match status" value="1"/>
</dbReference>
<dbReference type="PROSITE" id="PS50930">
    <property type="entry name" value="HTH_LYTTR"/>
    <property type="match status" value="1"/>
</dbReference>
<feature type="modified residue" description="4-aspartylphosphate" evidence="3">
    <location>
        <position position="53"/>
    </location>
</feature>
<dbReference type="AlphaFoldDB" id="A0AB39USS5"/>
<reference evidence="6" key="1">
    <citation type="submission" date="2024-05" db="EMBL/GenBank/DDBJ databases">
        <title>Genome sequencing of novel strain.</title>
        <authorList>
            <person name="Ganbat D."/>
            <person name="Ganbat S."/>
            <person name="Lee S.-J."/>
        </authorList>
    </citation>
    <scope>NUCLEOTIDE SEQUENCE</scope>
    <source>
        <strain evidence="6">SMD15-11</strain>
    </source>
</reference>
<dbReference type="InterPro" id="IPR011006">
    <property type="entry name" value="CheY-like_superfamily"/>
</dbReference>
<organism evidence="6">
    <name type="scientific">Thermohahella caldifontis</name>
    <dbReference type="NCBI Taxonomy" id="3142973"/>
    <lineage>
        <taxon>Bacteria</taxon>
        <taxon>Pseudomonadati</taxon>
        <taxon>Pseudomonadota</taxon>
        <taxon>Gammaproteobacteria</taxon>
        <taxon>Oceanospirillales</taxon>
        <taxon>Hahellaceae</taxon>
        <taxon>Thermohahella</taxon>
    </lineage>
</organism>
<dbReference type="PROSITE" id="PS50110">
    <property type="entry name" value="RESPONSE_REGULATORY"/>
    <property type="match status" value="1"/>
</dbReference>
<dbReference type="Gene3D" id="3.40.50.2300">
    <property type="match status" value="1"/>
</dbReference>
<keyword evidence="3" id="KW-0597">Phosphoprotein</keyword>
<dbReference type="GO" id="GO:0032993">
    <property type="term" value="C:protein-DNA complex"/>
    <property type="evidence" value="ECO:0007669"/>
    <property type="project" value="TreeGrafter"/>
</dbReference>
<accession>A0AB39USS5</accession>
<evidence type="ECO:0000256" key="3">
    <source>
        <dbReference type="PROSITE-ProRule" id="PRU00169"/>
    </source>
</evidence>
<evidence type="ECO:0000313" key="6">
    <source>
        <dbReference type="EMBL" id="XDT71104.1"/>
    </source>
</evidence>
<name>A0AB39USS5_9GAMM</name>
<feature type="domain" description="HTH LytTR-type" evidence="5">
    <location>
        <begin position="135"/>
        <end position="238"/>
    </location>
</feature>
<dbReference type="GO" id="GO:0006355">
    <property type="term" value="P:regulation of DNA-templated transcription"/>
    <property type="evidence" value="ECO:0007669"/>
    <property type="project" value="TreeGrafter"/>
</dbReference>
<evidence type="ECO:0000259" key="4">
    <source>
        <dbReference type="PROSITE" id="PS50110"/>
    </source>
</evidence>
<dbReference type="InterPro" id="IPR007492">
    <property type="entry name" value="LytTR_DNA-bd_dom"/>
</dbReference>
<dbReference type="GO" id="GO:0000156">
    <property type="term" value="F:phosphorelay response regulator activity"/>
    <property type="evidence" value="ECO:0007669"/>
    <property type="project" value="TreeGrafter"/>
</dbReference>
<evidence type="ECO:0000256" key="1">
    <source>
        <dbReference type="ARBA" id="ARBA00023012"/>
    </source>
</evidence>
<gene>
    <name evidence="6" type="ORF">AAIA72_09825</name>
</gene>
<evidence type="ECO:0000256" key="2">
    <source>
        <dbReference type="ARBA" id="ARBA00023125"/>
    </source>
</evidence>
<dbReference type="EMBL" id="CP154858">
    <property type="protein sequence ID" value="XDT71104.1"/>
    <property type="molecule type" value="Genomic_DNA"/>
</dbReference>
<sequence>MRVLVVDDEPLARGRLVDLLERIPGMEVVGEAADGHTALDMARRLHPEVVLLDIRMPGMDGLSVARELAASPRPPAVIFCTAYDDKALEAFRVAAVDYLVKPVRQSDLEAALQRARTLNQAQLAALESEPDTPVLVCQDTGGVVRVDVATLYYLMADQKYVTVVHAGGTCLTDQSLREIEQQIGDPLVRIHRNTLVNRHFVLSLGRDAEGHYLTLRNVPERLRVSRRLYPTVKALFGAA</sequence>
<proteinExistence type="predicted"/>
<dbReference type="GO" id="GO:0000976">
    <property type="term" value="F:transcription cis-regulatory region binding"/>
    <property type="evidence" value="ECO:0007669"/>
    <property type="project" value="TreeGrafter"/>
</dbReference>
<dbReference type="PANTHER" id="PTHR48111:SF3">
    <property type="entry name" value="TRANSCRIPTIONAL REGULATORY PROTEIN BTSR"/>
    <property type="match status" value="1"/>
</dbReference>
<dbReference type="GO" id="GO:0005829">
    <property type="term" value="C:cytosol"/>
    <property type="evidence" value="ECO:0007669"/>
    <property type="project" value="TreeGrafter"/>
</dbReference>
<dbReference type="Gene3D" id="2.40.50.1020">
    <property type="entry name" value="LytTr DNA-binding domain"/>
    <property type="match status" value="1"/>
</dbReference>
<dbReference type="SUPFAM" id="SSF52172">
    <property type="entry name" value="CheY-like"/>
    <property type="match status" value="1"/>
</dbReference>
<dbReference type="SMART" id="SM00850">
    <property type="entry name" value="LytTR"/>
    <property type="match status" value="1"/>
</dbReference>
<dbReference type="SMART" id="SM00448">
    <property type="entry name" value="REC"/>
    <property type="match status" value="1"/>
</dbReference>
<dbReference type="Pfam" id="PF00072">
    <property type="entry name" value="Response_reg"/>
    <property type="match status" value="1"/>
</dbReference>
<dbReference type="InterPro" id="IPR001789">
    <property type="entry name" value="Sig_transdc_resp-reg_receiver"/>
</dbReference>
<protein>
    <submittedName>
        <fullName evidence="6">LytTR family DNA-binding domain-containing protein</fullName>
    </submittedName>
</protein>
<dbReference type="RefSeq" id="WP_369600143.1">
    <property type="nucleotide sequence ID" value="NZ_CP154858.1"/>
</dbReference>
<dbReference type="KEGG" id="tcd:AAIA72_09825"/>